<organism evidence="3">
    <name type="scientific">Drosophila rhopaloa</name>
    <name type="common">Fruit fly</name>
    <dbReference type="NCBI Taxonomy" id="1041015"/>
    <lineage>
        <taxon>Eukaryota</taxon>
        <taxon>Metazoa</taxon>
        <taxon>Ecdysozoa</taxon>
        <taxon>Arthropoda</taxon>
        <taxon>Hexapoda</taxon>
        <taxon>Insecta</taxon>
        <taxon>Pterygota</taxon>
        <taxon>Neoptera</taxon>
        <taxon>Endopterygota</taxon>
        <taxon>Diptera</taxon>
        <taxon>Brachycera</taxon>
        <taxon>Muscomorpha</taxon>
        <taxon>Ephydroidea</taxon>
        <taxon>Drosophilidae</taxon>
        <taxon>Drosophila</taxon>
        <taxon>Sophophora</taxon>
    </lineage>
</organism>
<evidence type="ECO:0000313" key="1">
    <source>
        <dbReference type="EnsemblMetazoa" id="XP_016971115.1"/>
    </source>
</evidence>
<dbReference type="SUPFAM" id="SSF52047">
    <property type="entry name" value="RNI-like"/>
    <property type="match status" value="1"/>
</dbReference>
<keyword evidence="2" id="KW-1185">Reference proteome</keyword>
<protein>
    <submittedName>
        <fullName evidence="3">Uncharacterized protein LOC108038789</fullName>
    </submittedName>
</protein>
<reference evidence="2" key="1">
    <citation type="journal article" date="2021" name="Elife">
        <title>Highly contiguous assemblies of 101 drosophilid genomes.</title>
        <authorList>
            <person name="Kim B.Y."/>
            <person name="Wang J.R."/>
            <person name="Miller D.E."/>
            <person name="Barmina O."/>
            <person name="Delaney E."/>
            <person name="Thompson A."/>
            <person name="Comeault A.A."/>
            <person name="Peede D."/>
            <person name="D'Agostino E.R."/>
            <person name="Pelaez J."/>
            <person name="Aguilar J.M."/>
            <person name="Haji D."/>
            <person name="Matsunaga T."/>
            <person name="Armstrong E.E."/>
            <person name="Zych M."/>
            <person name="Ogawa Y."/>
            <person name="Stamenkovic-Radak M."/>
            <person name="Jelic M."/>
            <person name="Veselinovic M.S."/>
            <person name="Tanaskovic M."/>
            <person name="Eric P."/>
            <person name="Gao J.J."/>
            <person name="Katoh T.K."/>
            <person name="Toda M.J."/>
            <person name="Watabe H."/>
            <person name="Watada M."/>
            <person name="Davis J.S."/>
            <person name="Moyle L.C."/>
            <person name="Manoli G."/>
            <person name="Bertolini E."/>
            <person name="Kostal V."/>
            <person name="Hawley R.S."/>
            <person name="Takahashi A."/>
            <person name="Jones C.D."/>
            <person name="Price D.K."/>
            <person name="Whiteman N."/>
            <person name="Kopp A."/>
            <person name="Matute D.R."/>
            <person name="Petrov D.A."/>
        </authorList>
    </citation>
    <scope>NUCLEOTIDE SEQUENCE [LARGE SCALE GENOMIC DNA]</scope>
</reference>
<gene>
    <name evidence="3" type="primary">LOC108038789</name>
    <name evidence="1" type="synonym">108038789</name>
</gene>
<dbReference type="OrthoDB" id="423607at2759"/>
<name>A0A6P4DZI1_DRORH</name>
<evidence type="ECO:0000313" key="2">
    <source>
        <dbReference type="Proteomes" id="UP001652680"/>
    </source>
</evidence>
<reference evidence="3" key="2">
    <citation type="submission" date="2025-04" db="UniProtKB">
        <authorList>
            <consortium name="RefSeq"/>
        </authorList>
    </citation>
    <scope>IDENTIFICATION</scope>
</reference>
<proteinExistence type="predicted"/>
<dbReference type="Proteomes" id="UP001652680">
    <property type="component" value="Unassembled WGS sequence"/>
</dbReference>
<dbReference type="Gene3D" id="3.80.10.10">
    <property type="entry name" value="Ribonuclease Inhibitor"/>
    <property type="match status" value="1"/>
</dbReference>
<dbReference type="InterPro" id="IPR032675">
    <property type="entry name" value="LRR_dom_sf"/>
</dbReference>
<dbReference type="AlphaFoldDB" id="A0A6P4DZI1"/>
<evidence type="ECO:0000313" key="3">
    <source>
        <dbReference type="RefSeq" id="XP_016971115.1"/>
    </source>
</evidence>
<dbReference type="GeneID" id="108038789"/>
<dbReference type="RefSeq" id="XP_016971115.1">
    <property type="nucleotide sequence ID" value="XM_017115626.1"/>
</dbReference>
<dbReference type="EnsemblMetazoa" id="XM_017115626.2">
    <property type="protein sequence ID" value="XP_016971115.1"/>
    <property type="gene ID" value="LOC108038789"/>
</dbReference>
<sequence length="432" mass="50615">MARITSILDLDPSCLLFIIKLLSLEDQLHLARCCRLFRDAFLHLHRHHFQEVVDKDTSLRTLEDWHTFLWLCGSRIRILESHFDDDHPLQLLPLISRHCYRLEGISIHNATVARAQPYLLRMCSLRKVHVRNYKSTSKDLVGAIRVNLPLVTSLSLESFDRRELQEVRHFSELLELGLYDEVTVSEFATIVKPMRQLRCLQLRNAKRFLSTSNLRMLATNCRKLEKLTFHDCDADLLVLPQFANLKYLQIYCPEEMKTRFFKALTKSHCSTQLEYLILHRKRWIDEEQAQYISVLKSLRWLVCKPRDDLCVRHLSELKQLECLSVQAAREIGETQLSLLVANNERLRYLNLCYCLGITDAFVLETLGSLSKRSVQQPLEIYAAATDIRHDIMERLPHEFPLKMLGLNFECSDGMTSREHFYADEPEFDRQAV</sequence>
<accession>A0A6P4DZI1</accession>
<reference evidence="1" key="3">
    <citation type="submission" date="2025-05" db="UniProtKB">
        <authorList>
            <consortium name="EnsemblMetazoa"/>
        </authorList>
    </citation>
    <scope>IDENTIFICATION</scope>
</reference>